<dbReference type="RefSeq" id="XP_060297721.1">
    <property type="nucleotide sequence ID" value="XM_060439617.1"/>
</dbReference>
<reference evidence="2" key="1">
    <citation type="submission" date="2023-06" db="EMBL/GenBank/DDBJ databases">
        <title>Genome-scale phylogeny and comparative genomics of the fungal order Sordariales.</title>
        <authorList>
            <consortium name="Lawrence Berkeley National Laboratory"/>
            <person name="Hensen N."/>
            <person name="Bonometti L."/>
            <person name="Westerberg I."/>
            <person name="Brannstrom I.O."/>
            <person name="Guillou S."/>
            <person name="Cros-Aarteil S."/>
            <person name="Calhoun S."/>
            <person name="Haridas S."/>
            <person name="Kuo A."/>
            <person name="Mondo S."/>
            <person name="Pangilinan J."/>
            <person name="Riley R."/>
            <person name="LaButti K."/>
            <person name="Andreopoulos B."/>
            <person name="Lipzen A."/>
            <person name="Chen C."/>
            <person name="Yanf M."/>
            <person name="Daum C."/>
            <person name="Ng V."/>
            <person name="Clum A."/>
            <person name="Steindorff A."/>
            <person name="Ohm R."/>
            <person name="Martin F."/>
            <person name="Silar P."/>
            <person name="Natvig D."/>
            <person name="Lalanne C."/>
            <person name="Gautier V."/>
            <person name="Ament-velasquez S.L."/>
            <person name="Kruys A."/>
            <person name="Hutchinson M.I."/>
            <person name="Powell A.J."/>
            <person name="Barry K."/>
            <person name="Miller A.N."/>
            <person name="Grigoriev I.V."/>
            <person name="Debuchy R."/>
            <person name="Gladieux P."/>
            <person name="Thoren M.H."/>
            <person name="Johannesson H."/>
        </authorList>
    </citation>
    <scope>NUCLEOTIDE SEQUENCE</scope>
    <source>
        <strain evidence="2">SMH2392-1A</strain>
    </source>
</reference>
<organism evidence="2 3">
    <name type="scientific">Lasiosphaeria miniovina</name>
    <dbReference type="NCBI Taxonomy" id="1954250"/>
    <lineage>
        <taxon>Eukaryota</taxon>
        <taxon>Fungi</taxon>
        <taxon>Dikarya</taxon>
        <taxon>Ascomycota</taxon>
        <taxon>Pezizomycotina</taxon>
        <taxon>Sordariomycetes</taxon>
        <taxon>Sordariomycetidae</taxon>
        <taxon>Sordariales</taxon>
        <taxon>Lasiosphaeriaceae</taxon>
        <taxon>Lasiosphaeria</taxon>
    </lineage>
</organism>
<dbReference type="GeneID" id="85322887"/>
<accession>A0AA40ATT5</accession>
<feature type="compositionally biased region" description="Polar residues" evidence="1">
    <location>
        <begin position="87"/>
        <end position="111"/>
    </location>
</feature>
<name>A0AA40ATT5_9PEZI</name>
<feature type="compositionally biased region" description="Basic and acidic residues" evidence="1">
    <location>
        <begin position="53"/>
        <end position="62"/>
    </location>
</feature>
<comment type="caution">
    <text evidence="2">The sequence shown here is derived from an EMBL/GenBank/DDBJ whole genome shotgun (WGS) entry which is preliminary data.</text>
</comment>
<dbReference type="Proteomes" id="UP001172101">
    <property type="component" value="Unassembled WGS sequence"/>
</dbReference>
<protein>
    <submittedName>
        <fullName evidence="2">Uncharacterized protein</fullName>
    </submittedName>
</protein>
<evidence type="ECO:0000256" key="1">
    <source>
        <dbReference type="SAM" id="MobiDB-lite"/>
    </source>
</evidence>
<gene>
    <name evidence="2" type="ORF">B0T26DRAFT_673577</name>
</gene>
<dbReference type="AlphaFoldDB" id="A0AA40ATT5"/>
<dbReference type="EMBL" id="JAUIRO010000003">
    <property type="protein sequence ID" value="KAK0721797.1"/>
    <property type="molecule type" value="Genomic_DNA"/>
</dbReference>
<proteinExistence type="predicted"/>
<evidence type="ECO:0000313" key="3">
    <source>
        <dbReference type="Proteomes" id="UP001172101"/>
    </source>
</evidence>
<feature type="compositionally biased region" description="Basic and acidic residues" evidence="1">
    <location>
        <begin position="69"/>
        <end position="85"/>
    </location>
</feature>
<feature type="region of interest" description="Disordered" evidence="1">
    <location>
        <begin position="1"/>
        <end position="111"/>
    </location>
</feature>
<evidence type="ECO:0000313" key="2">
    <source>
        <dbReference type="EMBL" id="KAK0721797.1"/>
    </source>
</evidence>
<sequence length="111" mass="12028">MQTGSNSTADDIRLAGGEIPQSKSPSNMDTADLAQALLDHAGPSSPTSPHTTADGERAKKSMDTWTPVMDRRQSWSAQEWKHEQQKPMYSQTAPMPAPNHSSSTAGFTESR</sequence>
<keyword evidence="3" id="KW-1185">Reference proteome</keyword>